<dbReference type="RefSeq" id="WP_012399658.1">
    <property type="nucleotide sequence ID" value="NC_010622.1"/>
</dbReference>
<sequence length="1017" mass="112725">MKALEGHIGGEAELERVHSSLTAHFDALRAARSDGPIYLLEHDLSEADLLAVLRSVQVCLRRHRIEGSWWDSHSLPLLVAATEIGYIYRGTGTDFWPIFSKRLGEISLADRSELSSLFRRSTARFGFAAPADSPWNRAFCHIAWPVLHAILPIELHRPLARALRDVRTHLDLSGSDAALIAPIRNRAHLGGGGRLAAWLEDQRTAAAVVRQFLDPSHQHAIANSAVGRIAADLANDEIAKVALRDARKRQKALMMQPVRRVRGKIPVEETRFAQLVLRSTDQGLLLALKFPQLDVPAREVAREALDAIRWRAFLWGRGQPVPSRNIFSDYPVPLNVALLPPTDAPLIERTGELPVPPEAKEFLDSLRVNTSTPILFSDFTAEDDAFQRLSKSVIGNSHVVVLIADENPPKSAEFLGRVAGLRVYKIDVGQPDGVEWLENYGWSVYRSSLFSFVGEPELEQHRPKRRFRLNSYIAFEVTAVGAACTVHLIKPDGSESHIDGTDRILAGFDADQIGIYKIQYGAGESKVFEVVPYDDDEGLVSVDIAAGTGAIADLVERQVVLRFESEASLQEAEVELRLLSDSRECARATRTLPDTPCCLNGDDILWDSMLTEEVLERLLLSKTVELRVLIKGLVDSNFRFEQAAAPFAWRQDAVGNLTAVNETGEMALFFASPQNPLDVMPSTGGVSGPHITLYRAGNRIPHITGGLCVGPKVWHASDEHAAPMPTRLLRQFEARRGDAADAHSVVEALLSWSAASVDHPITQMRRGRVVQQLDHWLVRQLCGADWADRESKISKSRETSFAPAFLQVCKRLQVGYAKAGLSQTQCAHLDRILLRLLERRGLSVLLHESCIHVDQEVGAALDDLFNNAYTILHLELTSLGDGCPFDPDEDIDVGETSEDWERARCAASSETAIVELVDLLRPLGAGELLSRSDFDVLLPDDVIDLLHRWIATHGPSHHVRHWSSDLVESAYWLFAKPSVASRLSWRGATERLLADGFSARAIRYAALRMTIKSRNSL</sequence>
<gene>
    <name evidence="1" type="ordered locus">Bphy_0236</name>
</gene>
<reference evidence="2" key="1">
    <citation type="journal article" date="2014" name="Stand. Genomic Sci.">
        <title>Complete genome sequence of Burkholderia phymatum STM815(T), a broad host range and efficient nitrogen-fixing symbiont of Mimosa species.</title>
        <authorList>
            <person name="Moulin L."/>
            <person name="Klonowska A."/>
            <person name="Caroline B."/>
            <person name="Booth K."/>
            <person name="Vriezen J.A."/>
            <person name="Melkonian R."/>
            <person name="James E.K."/>
            <person name="Young J.P."/>
            <person name="Bena G."/>
            <person name="Hauser L."/>
            <person name="Land M."/>
            <person name="Kyrpides N."/>
            <person name="Bruce D."/>
            <person name="Chain P."/>
            <person name="Copeland A."/>
            <person name="Pitluck S."/>
            <person name="Woyke T."/>
            <person name="Lizotte-Waniewski M."/>
            <person name="Bristow J."/>
            <person name="Riley M."/>
        </authorList>
    </citation>
    <scope>NUCLEOTIDE SEQUENCE [LARGE SCALE GENOMIC DNA]</scope>
    <source>
        <strain evidence="2">DSM 17167 / CIP 108236 / LMG 21445 / STM815</strain>
    </source>
</reference>
<keyword evidence="2" id="KW-1185">Reference proteome</keyword>
<dbReference type="KEGG" id="bph:Bphy_0236"/>
<organism evidence="1 2">
    <name type="scientific">Paraburkholderia phymatum (strain DSM 17167 / CIP 108236 / LMG 21445 / STM815)</name>
    <name type="common">Burkholderia phymatum</name>
    <dbReference type="NCBI Taxonomy" id="391038"/>
    <lineage>
        <taxon>Bacteria</taxon>
        <taxon>Pseudomonadati</taxon>
        <taxon>Pseudomonadota</taxon>
        <taxon>Betaproteobacteria</taxon>
        <taxon>Burkholderiales</taxon>
        <taxon>Burkholderiaceae</taxon>
        <taxon>Paraburkholderia</taxon>
    </lineage>
</organism>
<name>B2JC65_PARP8</name>
<protein>
    <submittedName>
        <fullName evidence="1">Uncharacterized protein</fullName>
    </submittedName>
</protein>
<dbReference type="Proteomes" id="UP000001192">
    <property type="component" value="Chromosome 1"/>
</dbReference>
<dbReference type="eggNOG" id="ENOG5033BZU">
    <property type="taxonomic scope" value="Bacteria"/>
</dbReference>
<accession>B2JC65</accession>
<proteinExistence type="predicted"/>
<dbReference type="AlphaFoldDB" id="B2JC65"/>
<dbReference type="OrthoDB" id="7053243at2"/>
<evidence type="ECO:0000313" key="2">
    <source>
        <dbReference type="Proteomes" id="UP000001192"/>
    </source>
</evidence>
<dbReference type="HOGENOM" id="CLU_299138_0_0_4"/>
<dbReference type="EMBL" id="CP001043">
    <property type="protein sequence ID" value="ACC69429.1"/>
    <property type="molecule type" value="Genomic_DNA"/>
</dbReference>
<evidence type="ECO:0000313" key="1">
    <source>
        <dbReference type="EMBL" id="ACC69429.1"/>
    </source>
</evidence>